<feature type="transmembrane region" description="Helical" evidence="3">
    <location>
        <begin position="6"/>
        <end position="25"/>
    </location>
</feature>
<dbReference type="InterPro" id="IPR003646">
    <property type="entry name" value="SH3-like_bac-type"/>
</dbReference>
<organism evidence="7 8">
    <name type="scientific">Halolactibacillus miurensis</name>
    <dbReference type="NCBI Taxonomy" id="306541"/>
    <lineage>
        <taxon>Bacteria</taxon>
        <taxon>Bacillati</taxon>
        <taxon>Bacillota</taxon>
        <taxon>Bacilli</taxon>
        <taxon>Bacillales</taxon>
        <taxon>Bacillaceae</taxon>
        <taxon>Halolactibacillus</taxon>
    </lineage>
</organism>
<keyword evidence="3" id="KW-0812">Transmembrane</keyword>
<evidence type="ECO:0000313" key="7">
    <source>
        <dbReference type="EMBL" id="SFS74223.1"/>
    </source>
</evidence>
<dbReference type="Gene3D" id="2.20.230.10">
    <property type="entry name" value="Resuscitation-promoting factor rpfb"/>
    <property type="match status" value="1"/>
</dbReference>
<feature type="compositionally biased region" description="Basic and acidic residues" evidence="2">
    <location>
        <begin position="220"/>
        <end position="237"/>
    </location>
</feature>
<protein>
    <submittedName>
        <fullName evidence="7">G5 domain-containing protein</fullName>
    </submittedName>
</protein>
<keyword evidence="9" id="KW-1185">Reference proteome</keyword>
<dbReference type="EMBL" id="BJWJ01000007">
    <property type="protein sequence ID" value="GEM03984.1"/>
    <property type="molecule type" value="Genomic_DNA"/>
</dbReference>
<dbReference type="PROSITE" id="PS51109">
    <property type="entry name" value="G5"/>
    <property type="match status" value="1"/>
</dbReference>
<feature type="compositionally biased region" description="Basic and acidic residues" evidence="2">
    <location>
        <begin position="202"/>
        <end position="211"/>
    </location>
</feature>
<dbReference type="SMART" id="SM00287">
    <property type="entry name" value="SH3b"/>
    <property type="match status" value="1"/>
</dbReference>
<evidence type="ECO:0000313" key="9">
    <source>
        <dbReference type="Proteomes" id="UP000321773"/>
    </source>
</evidence>
<dbReference type="PROSITE" id="PS51781">
    <property type="entry name" value="SH3B"/>
    <property type="match status" value="1"/>
</dbReference>
<reference evidence="7 8" key="1">
    <citation type="submission" date="2016-10" db="EMBL/GenBank/DDBJ databases">
        <authorList>
            <person name="de Groot N.N."/>
        </authorList>
    </citation>
    <scope>NUCLEOTIDE SEQUENCE [LARGE SCALE GENOMIC DNA]</scope>
    <source>
        <strain evidence="7 8">DSM 17074</strain>
    </source>
</reference>
<accession>A0A1I6SBD7</accession>
<dbReference type="STRING" id="306541.SAMN05421668_10854"/>
<dbReference type="Gene3D" id="2.30.30.40">
    <property type="entry name" value="SH3 Domains"/>
    <property type="match status" value="1"/>
</dbReference>
<keyword evidence="3" id="KW-1133">Transmembrane helix</keyword>
<name>A0A1I6SBD7_9BACI</name>
<feature type="domain" description="SH3b" evidence="5">
    <location>
        <begin position="82"/>
        <end position="155"/>
    </location>
</feature>
<evidence type="ECO:0000256" key="1">
    <source>
        <dbReference type="ARBA" id="ARBA00022729"/>
    </source>
</evidence>
<evidence type="ECO:0000313" key="8">
    <source>
        <dbReference type="Proteomes" id="UP000199139"/>
    </source>
</evidence>
<feature type="domain" description="G5" evidence="4">
    <location>
        <begin position="237"/>
        <end position="317"/>
    </location>
</feature>
<evidence type="ECO:0000259" key="4">
    <source>
        <dbReference type="PROSITE" id="PS51109"/>
    </source>
</evidence>
<gene>
    <name evidence="6" type="ORF">HMI01_09720</name>
    <name evidence="7" type="ORF">SAMN05421668_10854</name>
</gene>
<dbReference type="EMBL" id="FPAI01000008">
    <property type="protein sequence ID" value="SFS74223.1"/>
    <property type="molecule type" value="Genomic_DNA"/>
</dbReference>
<dbReference type="Proteomes" id="UP000199139">
    <property type="component" value="Unassembled WGS sequence"/>
</dbReference>
<evidence type="ECO:0000313" key="6">
    <source>
        <dbReference type="EMBL" id="GEM03984.1"/>
    </source>
</evidence>
<sequence>MKRQSIFVWGISILSIVILAILIIVNQQQTFGFYESQDAPHKEVFVPNQPTDSLTIEDQESSTEPLSFPLDDAAAAQLFTTTKEMYINATSLNLRTGPSTAFDIVKTLFMGDNVLVGATITFDQFDYGEDDVEWVSIQSDDVFGFVNPNYLSEDIGELSDEQEDEVTSLDESSQTNDSSSPDNNPTNKPSSSTNKPSSSGTSDKETPNKEDSTEDTDKAEDEKPSTDKNETSDKNEKPQTTTKSRTETEIIYHKLIEINNPDLNEGVIKLVTEGENGILTITYKETYEVTTLIKTEEIKREVTREPKDEVVHIGTKPVTTEE</sequence>
<keyword evidence="3" id="KW-0472">Membrane</keyword>
<evidence type="ECO:0000256" key="3">
    <source>
        <dbReference type="SAM" id="Phobius"/>
    </source>
</evidence>
<feature type="region of interest" description="Disordered" evidence="2">
    <location>
        <begin position="158"/>
        <end position="246"/>
    </location>
</feature>
<dbReference type="AlphaFoldDB" id="A0A1I6SBD7"/>
<dbReference type="SMART" id="SM01208">
    <property type="entry name" value="G5"/>
    <property type="match status" value="1"/>
</dbReference>
<dbReference type="Pfam" id="PF07501">
    <property type="entry name" value="G5"/>
    <property type="match status" value="1"/>
</dbReference>
<dbReference type="InterPro" id="IPR011098">
    <property type="entry name" value="G5_dom"/>
</dbReference>
<proteinExistence type="predicted"/>
<feature type="compositionally biased region" description="Low complexity" evidence="2">
    <location>
        <begin position="169"/>
        <end position="201"/>
    </location>
</feature>
<feature type="compositionally biased region" description="Acidic residues" evidence="2">
    <location>
        <begin position="158"/>
        <end position="168"/>
    </location>
</feature>
<evidence type="ECO:0000256" key="2">
    <source>
        <dbReference type="SAM" id="MobiDB-lite"/>
    </source>
</evidence>
<keyword evidence="1" id="KW-0732">Signal</keyword>
<evidence type="ECO:0000259" key="5">
    <source>
        <dbReference type="PROSITE" id="PS51781"/>
    </source>
</evidence>
<dbReference type="RefSeq" id="WP_177220658.1">
    <property type="nucleotide sequence ID" value="NZ_BJWJ01000007.1"/>
</dbReference>
<dbReference type="Proteomes" id="UP000321773">
    <property type="component" value="Unassembled WGS sequence"/>
</dbReference>
<reference evidence="6 9" key="2">
    <citation type="submission" date="2019-07" db="EMBL/GenBank/DDBJ databases">
        <title>Whole genome shotgun sequence of Halolactibacillus miurensis NBRC 100873.</title>
        <authorList>
            <person name="Hosoyama A."/>
            <person name="Uohara A."/>
            <person name="Ohji S."/>
            <person name="Ichikawa N."/>
        </authorList>
    </citation>
    <scope>NUCLEOTIDE SEQUENCE [LARGE SCALE GENOMIC DNA]</scope>
    <source>
        <strain evidence="6 9">NBRC 100873</strain>
    </source>
</reference>